<evidence type="ECO:0000256" key="4">
    <source>
        <dbReference type="ARBA" id="ARBA00022801"/>
    </source>
</evidence>
<dbReference type="GO" id="GO:0045490">
    <property type="term" value="P:pectin catabolic process"/>
    <property type="evidence" value="ECO:0007669"/>
    <property type="project" value="UniProtKB-UniRule"/>
</dbReference>
<dbReference type="InterPro" id="IPR035513">
    <property type="entry name" value="Invertase/methylesterase_inhib"/>
</dbReference>
<feature type="signal peptide" evidence="7">
    <location>
        <begin position="1"/>
        <end position="23"/>
    </location>
</feature>
<comment type="caution">
    <text evidence="9">The sequence shown here is derived from an EMBL/GenBank/DDBJ whole genome shotgun (WGS) entry which is preliminary data.</text>
</comment>
<keyword evidence="7" id="KW-0732">Signal</keyword>
<dbReference type="FunFam" id="2.160.20.10:FF:000001">
    <property type="entry name" value="Pectinesterase"/>
    <property type="match status" value="1"/>
</dbReference>
<evidence type="ECO:0000313" key="10">
    <source>
        <dbReference type="Proteomes" id="UP000824469"/>
    </source>
</evidence>
<dbReference type="SMART" id="SM00856">
    <property type="entry name" value="PMEI"/>
    <property type="match status" value="1"/>
</dbReference>
<evidence type="ECO:0000256" key="7">
    <source>
        <dbReference type="RuleBase" id="RU000589"/>
    </source>
</evidence>
<protein>
    <recommendedName>
        <fullName evidence="7">Pectinesterase</fullName>
        <ecNumber evidence="7">3.1.1.11</ecNumber>
    </recommendedName>
</protein>
<dbReference type="AlphaFoldDB" id="A0AA38FKA0"/>
<dbReference type="NCBIfam" id="TIGR01614">
    <property type="entry name" value="PME_inhib"/>
    <property type="match status" value="1"/>
</dbReference>
<dbReference type="InterPro" id="IPR011050">
    <property type="entry name" value="Pectin_lyase_fold/virulence"/>
</dbReference>
<dbReference type="Gene3D" id="1.20.140.40">
    <property type="entry name" value="Invertase/pectin methylesterase inhibitor family protein"/>
    <property type="match status" value="1"/>
</dbReference>
<comment type="similarity">
    <text evidence="3">In the C-terminal section; belongs to the pectinesterase family.</text>
</comment>
<comment type="pathway">
    <text evidence="1 7">Glycan metabolism; pectin degradation; 2-dehydro-3-deoxy-D-gluconate from pectin: step 1/5.</text>
</comment>
<dbReference type="InterPro" id="IPR006501">
    <property type="entry name" value="Pectinesterase_inhib_dom"/>
</dbReference>
<dbReference type="SUPFAM" id="SSF51126">
    <property type="entry name" value="Pectin lyase-like"/>
    <property type="match status" value="1"/>
</dbReference>
<evidence type="ECO:0000256" key="5">
    <source>
        <dbReference type="ARBA" id="ARBA00023085"/>
    </source>
</evidence>
<keyword evidence="5 7" id="KW-0063">Aspartyl esterase</keyword>
<dbReference type="EMBL" id="JAHRHJ020000008">
    <property type="protein sequence ID" value="KAH9305517.1"/>
    <property type="molecule type" value="Genomic_DNA"/>
</dbReference>
<dbReference type="EC" id="3.1.1.11" evidence="7"/>
<evidence type="ECO:0000256" key="6">
    <source>
        <dbReference type="PROSITE-ProRule" id="PRU10040"/>
    </source>
</evidence>
<dbReference type="SUPFAM" id="SSF101148">
    <property type="entry name" value="Plant invertase/pectin methylesterase inhibitor"/>
    <property type="match status" value="1"/>
</dbReference>
<dbReference type="InterPro" id="IPR000070">
    <property type="entry name" value="Pectinesterase_cat"/>
</dbReference>
<dbReference type="PROSITE" id="PS00503">
    <property type="entry name" value="PECTINESTERASE_2"/>
    <property type="match status" value="1"/>
</dbReference>
<feature type="chain" id="PRO_5041482185" description="Pectinesterase" evidence="7">
    <location>
        <begin position="24"/>
        <end position="561"/>
    </location>
</feature>
<dbReference type="InterPro" id="IPR033131">
    <property type="entry name" value="Pectinesterase_Asp_AS"/>
</dbReference>
<dbReference type="PANTHER" id="PTHR31707">
    <property type="entry name" value="PECTINESTERASE"/>
    <property type="match status" value="1"/>
</dbReference>
<comment type="similarity">
    <text evidence="2">In the N-terminal section; belongs to the PMEI family.</text>
</comment>
<dbReference type="GO" id="GO:0030599">
    <property type="term" value="F:pectinesterase activity"/>
    <property type="evidence" value="ECO:0007669"/>
    <property type="project" value="UniProtKB-UniRule"/>
</dbReference>
<evidence type="ECO:0000256" key="3">
    <source>
        <dbReference type="ARBA" id="ARBA00007786"/>
    </source>
</evidence>
<evidence type="ECO:0000256" key="2">
    <source>
        <dbReference type="ARBA" id="ARBA00006027"/>
    </source>
</evidence>
<organism evidence="9 10">
    <name type="scientific">Taxus chinensis</name>
    <name type="common">Chinese yew</name>
    <name type="synonym">Taxus wallichiana var. chinensis</name>
    <dbReference type="NCBI Taxonomy" id="29808"/>
    <lineage>
        <taxon>Eukaryota</taxon>
        <taxon>Viridiplantae</taxon>
        <taxon>Streptophyta</taxon>
        <taxon>Embryophyta</taxon>
        <taxon>Tracheophyta</taxon>
        <taxon>Spermatophyta</taxon>
        <taxon>Pinopsida</taxon>
        <taxon>Pinidae</taxon>
        <taxon>Conifers II</taxon>
        <taxon>Cupressales</taxon>
        <taxon>Taxaceae</taxon>
        <taxon>Taxus</taxon>
    </lineage>
</organism>
<dbReference type="InterPro" id="IPR012334">
    <property type="entry name" value="Pectin_lyas_fold"/>
</dbReference>
<dbReference type="Gene3D" id="2.160.20.10">
    <property type="entry name" value="Single-stranded right-handed beta-helix, Pectin lyase-like"/>
    <property type="match status" value="1"/>
</dbReference>
<comment type="catalytic activity">
    <reaction evidence="7">
        <text>[(1-&gt;4)-alpha-D-galacturonosyl methyl ester](n) + n H2O = [(1-&gt;4)-alpha-D-galacturonosyl](n) + n methanol + n H(+)</text>
        <dbReference type="Rhea" id="RHEA:22380"/>
        <dbReference type="Rhea" id="RHEA-COMP:14570"/>
        <dbReference type="Rhea" id="RHEA-COMP:14573"/>
        <dbReference type="ChEBI" id="CHEBI:15377"/>
        <dbReference type="ChEBI" id="CHEBI:15378"/>
        <dbReference type="ChEBI" id="CHEBI:17790"/>
        <dbReference type="ChEBI" id="CHEBI:140522"/>
        <dbReference type="ChEBI" id="CHEBI:140523"/>
        <dbReference type="EC" id="3.1.1.11"/>
    </reaction>
</comment>
<keyword evidence="10" id="KW-1185">Reference proteome</keyword>
<dbReference type="Proteomes" id="UP000824469">
    <property type="component" value="Unassembled WGS sequence"/>
</dbReference>
<feature type="domain" description="Pectinesterase inhibitor" evidence="8">
    <location>
        <begin position="25"/>
        <end position="175"/>
    </location>
</feature>
<dbReference type="Pfam" id="PF01095">
    <property type="entry name" value="Pectinesterase"/>
    <property type="match status" value="1"/>
</dbReference>
<dbReference type="Pfam" id="PF04043">
    <property type="entry name" value="PMEI"/>
    <property type="match status" value="1"/>
</dbReference>
<accession>A0AA38FKA0</accession>
<dbReference type="CDD" id="cd15798">
    <property type="entry name" value="PMEI-like_3"/>
    <property type="match status" value="1"/>
</dbReference>
<feature type="active site" evidence="6">
    <location>
        <position position="398"/>
    </location>
</feature>
<dbReference type="OMA" id="THYERCA"/>
<sequence length="561" mass="61847">MAPKLLGFTVIVLFLSFPQLGAAQTPEIGVESACELAADREFCESSLYQIIGSLLAGPLDITSFALHMTIAQAKLVWGLIPLSFSTHSRQSQAIHDCRYLYGLTLDYLTESLSKLTESSSEWTEAVDIQSYLSAALTNQATCLDGLEEANVNLPLLSFTTHIFNASRSASVCLALVNKFWMGGVDSQQTSTVHNRRLFSGGRQPRRNGDDFLSQYGPVDDGFPSWLSRADRRRLLQTASGVDLTENGVLVTVSKDGSGNYTTITDAINAAQDKSGDRYVIYVTEGVYEEYITIPSNKYNIMFIGDGIDVTVITGNRSVGDGSTTFNSATVAVVGKGFIARDLTIENTAGAVKNQAVALRVGADRSAFYRCSFKGYQDTLYVHSLRQFYRECDIYGTVDFIFGNAAVVFQECTLLARKPMDRQNIIYTAQGRNDSNQNTGISIHNCNVTAAADLLPVISSFPTYLGRPWREYSRTVYMQSYLDSLIQPAGWLEWSGDFALRTLYYGEYDNVGPGANTSKRVDTWPGYRVMTDSDAHKFTVNSFISGKKWLPATSIDYDEGLL</sequence>
<dbReference type="GO" id="GO:0004857">
    <property type="term" value="F:enzyme inhibitor activity"/>
    <property type="evidence" value="ECO:0007669"/>
    <property type="project" value="InterPro"/>
</dbReference>
<name>A0AA38FKA0_TAXCH</name>
<dbReference type="GO" id="GO:0042545">
    <property type="term" value="P:cell wall modification"/>
    <property type="evidence" value="ECO:0007669"/>
    <property type="project" value="UniProtKB-UniRule"/>
</dbReference>
<keyword evidence="4 7" id="KW-0378">Hydrolase</keyword>
<proteinExistence type="inferred from homology"/>
<reference evidence="9 10" key="1">
    <citation type="journal article" date="2021" name="Nat. Plants">
        <title>The Taxus genome provides insights into paclitaxel biosynthesis.</title>
        <authorList>
            <person name="Xiong X."/>
            <person name="Gou J."/>
            <person name="Liao Q."/>
            <person name="Li Y."/>
            <person name="Zhou Q."/>
            <person name="Bi G."/>
            <person name="Li C."/>
            <person name="Du R."/>
            <person name="Wang X."/>
            <person name="Sun T."/>
            <person name="Guo L."/>
            <person name="Liang H."/>
            <person name="Lu P."/>
            <person name="Wu Y."/>
            <person name="Zhang Z."/>
            <person name="Ro D.K."/>
            <person name="Shang Y."/>
            <person name="Huang S."/>
            <person name="Yan J."/>
        </authorList>
    </citation>
    <scope>NUCLEOTIDE SEQUENCE [LARGE SCALE GENOMIC DNA]</scope>
    <source>
        <strain evidence="9">Ta-2019</strain>
    </source>
</reference>
<evidence type="ECO:0000256" key="1">
    <source>
        <dbReference type="ARBA" id="ARBA00005184"/>
    </source>
</evidence>
<evidence type="ECO:0000313" key="9">
    <source>
        <dbReference type="EMBL" id="KAH9305517.1"/>
    </source>
</evidence>
<gene>
    <name evidence="9" type="ORF">KI387_009921</name>
</gene>
<evidence type="ECO:0000259" key="8">
    <source>
        <dbReference type="SMART" id="SM00856"/>
    </source>
</evidence>